<accession>A0A4R2JIN9</accession>
<proteinExistence type="predicted"/>
<keyword evidence="3" id="KW-1185">Reference proteome</keyword>
<protein>
    <submittedName>
        <fullName evidence="2">Uncharacterized protein</fullName>
    </submittedName>
</protein>
<comment type="caution">
    <text evidence="2">The sequence shown here is derived from an EMBL/GenBank/DDBJ whole genome shotgun (WGS) entry which is preliminary data.</text>
</comment>
<organism evidence="2 3">
    <name type="scientific">Actinocrispum wychmicini</name>
    <dbReference type="NCBI Taxonomy" id="1213861"/>
    <lineage>
        <taxon>Bacteria</taxon>
        <taxon>Bacillati</taxon>
        <taxon>Actinomycetota</taxon>
        <taxon>Actinomycetes</taxon>
        <taxon>Pseudonocardiales</taxon>
        <taxon>Pseudonocardiaceae</taxon>
        <taxon>Actinocrispum</taxon>
    </lineage>
</organism>
<dbReference type="AlphaFoldDB" id="A0A4R2JIN9"/>
<name>A0A4R2JIN9_9PSEU</name>
<keyword evidence="1" id="KW-0812">Transmembrane</keyword>
<evidence type="ECO:0000313" key="3">
    <source>
        <dbReference type="Proteomes" id="UP000295680"/>
    </source>
</evidence>
<feature type="transmembrane region" description="Helical" evidence="1">
    <location>
        <begin position="6"/>
        <end position="26"/>
    </location>
</feature>
<gene>
    <name evidence="2" type="ORF">EV192_106351</name>
</gene>
<reference evidence="2 3" key="1">
    <citation type="submission" date="2019-03" db="EMBL/GenBank/DDBJ databases">
        <title>Genomic Encyclopedia of Type Strains, Phase IV (KMG-IV): sequencing the most valuable type-strain genomes for metagenomic binning, comparative biology and taxonomic classification.</title>
        <authorList>
            <person name="Goeker M."/>
        </authorList>
    </citation>
    <scope>NUCLEOTIDE SEQUENCE [LARGE SCALE GENOMIC DNA]</scope>
    <source>
        <strain evidence="2 3">DSM 45934</strain>
    </source>
</reference>
<dbReference type="EMBL" id="SLWS01000006">
    <property type="protein sequence ID" value="TCO56876.1"/>
    <property type="molecule type" value="Genomic_DNA"/>
</dbReference>
<sequence>MIFQWLPIVGLGGLVLFVAVQCVVAWRQAVHTARRAASVAALHIAARQYVASAHEGGDRNG</sequence>
<evidence type="ECO:0000256" key="1">
    <source>
        <dbReference type="SAM" id="Phobius"/>
    </source>
</evidence>
<keyword evidence="1" id="KW-0472">Membrane</keyword>
<keyword evidence="1" id="KW-1133">Transmembrane helix</keyword>
<evidence type="ECO:0000313" key="2">
    <source>
        <dbReference type="EMBL" id="TCO56876.1"/>
    </source>
</evidence>
<dbReference type="Proteomes" id="UP000295680">
    <property type="component" value="Unassembled WGS sequence"/>
</dbReference>